<dbReference type="InterPro" id="IPR050109">
    <property type="entry name" value="HTH-type_TetR-like_transc_reg"/>
</dbReference>
<keyword evidence="1 2" id="KW-0238">DNA-binding</keyword>
<evidence type="ECO:0000259" key="3">
    <source>
        <dbReference type="PROSITE" id="PS50977"/>
    </source>
</evidence>
<comment type="caution">
    <text evidence="4">The sequence shown here is derived from an EMBL/GenBank/DDBJ whole genome shotgun (WGS) entry which is preliminary data.</text>
</comment>
<dbReference type="InterPro" id="IPR054422">
    <property type="entry name" value="TetR-like_HI_0893_C"/>
</dbReference>
<dbReference type="InterPro" id="IPR009057">
    <property type="entry name" value="Homeodomain-like_sf"/>
</dbReference>
<dbReference type="SUPFAM" id="SSF46689">
    <property type="entry name" value="Homeodomain-like"/>
    <property type="match status" value="1"/>
</dbReference>
<keyword evidence="5" id="KW-1185">Reference proteome</keyword>
<evidence type="ECO:0000256" key="2">
    <source>
        <dbReference type="PROSITE-ProRule" id="PRU00335"/>
    </source>
</evidence>
<dbReference type="PANTHER" id="PTHR30055">
    <property type="entry name" value="HTH-TYPE TRANSCRIPTIONAL REGULATOR RUTR"/>
    <property type="match status" value="1"/>
</dbReference>
<feature type="DNA-binding region" description="H-T-H motif" evidence="2">
    <location>
        <begin position="24"/>
        <end position="43"/>
    </location>
</feature>
<dbReference type="Pfam" id="PF22604">
    <property type="entry name" value="TetR_HI_0893_C"/>
    <property type="match status" value="1"/>
</dbReference>
<dbReference type="InterPro" id="IPR001647">
    <property type="entry name" value="HTH_TetR"/>
</dbReference>
<organism evidence="4 5">
    <name type="scientific">Flagellimonas aurea</name>
    <dbReference type="NCBI Taxonomy" id="2915619"/>
    <lineage>
        <taxon>Bacteria</taxon>
        <taxon>Pseudomonadati</taxon>
        <taxon>Bacteroidota</taxon>
        <taxon>Flavobacteriia</taxon>
        <taxon>Flavobacteriales</taxon>
        <taxon>Flavobacteriaceae</taxon>
        <taxon>Flagellimonas</taxon>
    </lineage>
</organism>
<reference evidence="4 5" key="1">
    <citation type="submission" date="2021-03" db="EMBL/GenBank/DDBJ databases">
        <title>Muricauda lutimaris sp. nov. and Muricauda ruestringensis sp. nov, two marine members of the Flavobacteriaceae isolated from deep sea sediments of Western Pacific.</title>
        <authorList>
            <person name="Zhao S."/>
            <person name="Liu R."/>
        </authorList>
    </citation>
    <scope>NUCLEOTIDE SEQUENCE [LARGE SCALE GENOMIC DNA]</scope>
    <source>
        <strain evidence="4 5">BC31-1-A7</strain>
    </source>
</reference>
<proteinExistence type="predicted"/>
<gene>
    <name evidence="4" type="ORF">J0656_16345</name>
</gene>
<evidence type="ECO:0000313" key="5">
    <source>
        <dbReference type="Proteomes" id="UP000664044"/>
    </source>
</evidence>
<dbReference type="SUPFAM" id="SSF48498">
    <property type="entry name" value="Tetracyclin repressor-like, C-terminal domain"/>
    <property type="match status" value="1"/>
</dbReference>
<dbReference type="PROSITE" id="PS50977">
    <property type="entry name" value="HTH_TETR_2"/>
    <property type="match status" value="1"/>
</dbReference>
<feature type="domain" description="HTH tetR-type" evidence="3">
    <location>
        <begin position="1"/>
        <end position="61"/>
    </location>
</feature>
<protein>
    <submittedName>
        <fullName evidence="4">TetR/AcrR family transcriptional regulator</fullName>
    </submittedName>
</protein>
<dbReference type="Proteomes" id="UP000664044">
    <property type="component" value="Unassembled WGS sequence"/>
</dbReference>
<dbReference type="Gene3D" id="1.10.357.10">
    <property type="entry name" value="Tetracycline Repressor, domain 2"/>
    <property type="match status" value="1"/>
</dbReference>
<name>A0ABS3G845_9FLAO</name>
<accession>A0ABS3G845</accession>
<sequence>MDKKNKIISAGLALIEERGLHRTPMSMIAERADVGMGTVYRYFENKEDIINAIYIRIKEEEAAIVFVNNSIHKDVESTFFDYYTRMVHYFVENPVRFNFISQYAFSPIINENTQKEAMSNFHHFDEMYQKGLDQGIFKDIKAEHLTFFVFSAIAGWLKSASELGIKVTKKYRETLVKMAWDSVLKTS</sequence>
<dbReference type="RefSeq" id="WP_207035829.1">
    <property type="nucleotide sequence ID" value="NZ_JAFLNL010000010.1"/>
</dbReference>
<evidence type="ECO:0000256" key="1">
    <source>
        <dbReference type="ARBA" id="ARBA00023125"/>
    </source>
</evidence>
<dbReference type="InterPro" id="IPR036271">
    <property type="entry name" value="Tet_transcr_reg_TetR-rel_C_sf"/>
</dbReference>
<dbReference type="PRINTS" id="PR00455">
    <property type="entry name" value="HTHTETR"/>
</dbReference>
<evidence type="ECO:0000313" key="4">
    <source>
        <dbReference type="EMBL" id="MBO0355590.1"/>
    </source>
</evidence>
<dbReference type="Pfam" id="PF00440">
    <property type="entry name" value="TetR_N"/>
    <property type="match status" value="1"/>
</dbReference>
<dbReference type="PANTHER" id="PTHR30055:SF207">
    <property type="entry name" value="HTH-TYPE TRANSCRIPTIONAL REPRESSOR FATR"/>
    <property type="match status" value="1"/>
</dbReference>
<dbReference type="EMBL" id="JAFLNL010000010">
    <property type="protein sequence ID" value="MBO0355590.1"/>
    <property type="molecule type" value="Genomic_DNA"/>
</dbReference>